<evidence type="ECO:0000313" key="2">
    <source>
        <dbReference type="EMBL" id="PTQ59662.1"/>
    </source>
</evidence>
<keyword evidence="4" id="KW-1185">Reference proteome</keyword>
<dbReference type="Proteomes" id="UP000326857">
    <property type="component" value="Unassembled WGS sequence"/>
</dbReference>
<dbReference type="EMBL" id="QAOG01000004">
    <property type="protein sequence ID" value="PTQ59662.1"/>
    <property type="molecule type" value="Genomic_DNA"/>
</dbReference>
<dbReference type="RefSeq" id="WP_167398826.1">
    <property type="nucleotide sequence ID" value="NZ_JAPZPS010000008.1"/>
</dbReference>
<dbReference type="Proteomes" id="UP000244189">
    <property type="component" value="Unassembled WGS sequence"/>
</dbReference>
<accession>A0A5E7YYI6</accession>
<keyword evidence="1" id="KW-0812">Transmembrane</keyword>
<keyword evidence="1" id="KW-1133">Transmembrane helix</keyword>
<keyword evidence="1" id="KW-0472">Membrane</keyword>
<protein>
    <submittedName>
        <fullName evidence="2">Uncharacterized protein</fullName>
    </submittedName>
</protein>
<sequence length="46" mass="4882">MHPSPLALSLASNPGLYGRDHSPRLTAAAALVSALIWVGLLYLYFG</sequence>
<dbReference type="EMBL" id="CABVLI010000036">
    <property type="protein sequence ID" value="VVT11414.1"/>
    <property type="molecule type" value="Genomic_DNA"/>
</dbReference>
<feature type="transmembrane region" description="Helical" evidence="1">
    <location>
        <begin position="25"/>
        <end position="45"/>
    </location>
</feature>
<evidence type="ECO:0000313" key="4">
    <source>
        <dbReference type="Proteomes" id="UP000244189"/>
    </source>
</evidence>
<accession>A0A2T5GK09</accession>
<reference evidence="2 4" key="1">
    <citation type="submission" date="2018-04" db="EMBL/GenBank/DDBJ databases">
        <title>Genomic Encyclopedia of Type Strains, Phase III (KMG-III): the genomes of soil and plant-associated and newly described type strains.</title>
        <authorList>
            <person name="Whitman W."/>
        </authorList>
    </citation>
    <scope>NUCLEOTIDE SEQUENCE [LARGE SCALE GENOMIC DNA]</scope>
    <source>
        <strain evidence="2 4">MA101b</strain>
    </source>
</reference>
<organism evidence="2 4">
    <name type="scientific">Sphingomonas aurantiaca</name>
    <dbReference type="NCBI Taxonomy" id="185949"/>
    <lineage>
        <taxon>Bacteria</taxon>
        <taxon>Pseudomonadati</taxon>
        <taxon>Pseudomonadota</taxon>
        <taxon>Alphaproteobacteria</taxon>
        <taxon>Sphingomonadales</taxon>
        <taxon>Sphingomonadaceae</taxon>
        <taxon>Sphingomonas</taxon>
    </lineage>
</organism>
<proteinExistence type="predicted"/>
<evidence type="ECO:0000313" key="3">
    <source>
        <dbReference type="EMBL" id="VVT11414.1"/>
    </source>
</evidence>
<reference evidence="3 5" key="2">
    <citation type="submission" date="2019-09" db="EMBL/GenBank/DDBJ databases">
        <authorList>
            <person name="Dittami M. S."/>
        </authorList>
    </citation>
    <scope>NUCLEOTIDE SEQUENCE [LARGE SCALE GENOMIC DNA]</scope>
    <source>
        <strain evidence="3">SPHINGO391</strain>
    </source>
</reference>
<dbReference type="AlphaFoldDB" id="A0A2T5GK09"/>
<evidence type="ECO:0000313" key="5">
    <source>
        <dbReference type="Proteomes" id="UP000326857"/>
    </source>
</evidence>
<evidence type="ECO:0000256" key="1">
    <source>
        <dbReference type="SAM" id="Phobius"/>
    </source>
</evidence>
<name>A0A2T5GK09_9SPHN</name>
<gene>
    <name evidence="2" type="ORF">C8J26_2514</name>
    <name evidence="3" type="ORF">SPHINGO391_410053</name>
</gene>